<sequence>MGQLVSQIVELERLHPTTQQAIAHDLRCQVLMSVVAVRQQKAELEVKRGLFGAMLRTHARTRQHDEARPGWGSW</sequence>
<organism evidence="1 2">
    <name type="scientific">Ralstonia pickettii</name>
    <name type="common">Burkholderia pickettii</name>
    <dbReference type="NCBI Taxonomy" id="329"/>
    <lineage>
        <taxon>Bacteria</taxon>
        <taxon>Pseudomonadati</taxon>
        <taxon>Pseudomonadota</taxon>
        <taxon>Betaproteobacteria</taxon>
        <taxon>Burkholderiales</taxon>
        <taxon>Burkholderiaceae</taxon>
        <taxon>Ralstonia</taxon>
    </lineage>
</organism>
<evidence type="ECO:0000313" key="1">
    <source>
        <dbReference type="EMBL" id="PLC44596.1"/>
    </source>
</evidence>
<gene>
    <name evidence="1" type="ORF">C0Q88_07915</name>
</gene>
<protein>
    <submittedName>
        <fullName evidence="1">Uncharacterized protein</fullName>
    </submittedName>
</protein>
<dbReference type="EMBL" id="PKQE01000001">
    <property type="protein sequence ID" value="PLC44596.1"/>
    <property type="molecule type" value="Genomic_DNA"/>
</dbReference>
<evidence type="ECO:0000313" key="2">
    <source>
        <dbReference type="Proteomes" id="UP000234456"/>
    </source>
</evidence>
<name>A0A2N4TY04_RALPI</name>
<dbReference type="Proteomes" id="UP000234456">
    <property type="component" value="Unassembled WGS sequence"/>
</dbReference>
<dbReference type="AlphaFoldDB" id="A0A2N4TY04"/>
<proteinExistence type="predicted"/>
<accession>A0A2N4TY04</accession>
<comment type="caution">
    <text evidence="1">The sequence shown here is derived from an EMBL/GenBank/DDBJ whole genome shotgun (WGS) entry which is preliminary data.</text>
</comment>
<reference evidence="1 2" key="1">
    <citation type="submission" date="2017-12" db="EMBL/GenBank/DDBJ databases">
        <title>Draft genome sequence of Ralstonia pickettii 52.</title>
        <authorList>
            <person name="Zheng B."/>
        </authorList>
    </citation>
    <scope>NUCLEOTIDE SEQUENCE [LARGE SCALE GENOMIC DNA]</scope>
    <source>
        <strain evidence="1 2">52</strain>
    </source>
</reference>